<protein>
    <recommendedName>
        <fullName evidence="3">Methyltransferase</fullName>
        <ecNumber evidence="3">2.1.1.-</ecNumber>
    </recommendedName>
</protein>
<dbReference type="InterPro" id="IPR001091">
    <property type="entry name" value="RM_Methyltransferase"/>
</dbReference>
<evidence type="ECO:0000313" key="7">
    <source>
        <dbReference type="Proteomes" id="UP000322634"/>
    </source>
</evidence>
<dbReference type="InterPro" id="IPR029063">
    <property type="entry name" value="SAM-dependent_MTases_sf"/>
</dbReference>
<dbReference type="Pfam" id="PF01555">
    <property type="entry name" value="N6_N4_Mtase"/>
    <property type="match status" value="1"/>
</dbReference>
<dbReference type="Gene3D" id="3.40.50.150">
    <property type="entry name" value="Vaccinia Virus protein VP39"/>
    <property type="match status" value="1"/>
</dbReference>
<dbReference type="EC" id="2.1.1.-" evidence="3"/>
<feature type="domain" description="DNA methylase N-4/N-6" evidence="5">
    <location>
        <begin position="130"/>
        <end position="177"/>
    </location>
</feature>
<dbReference type="AlphaFoldDB" id="A0A5D0UEU2"/>
<organism evidence="6 7">
    <name type="scientific">Actinomadura syzygii</name>
    <dbReference type="NCBI Taxonomy" id="1427538"/>
    <lineage>
        <taxon>Bacteria</taxon>
        <taxon>Bacillati</taxon>
        <taxon>Actinomycetota</taxon>
        <taxon>Actinomycetes</taxon>
        <taxon>Streptosporangiales</taxon>
        <taxon>Thermomonosporaceae</taxon>
        <taxon>Actinomadura</taxon>
    </lineage>
</organism>
<dbReference type="SUPFAM" id="SSF53335">
    <property type="entry name" value="S-adenosyl-L-methionine-dependent methyltransferases"/>
    <property type="match status" value="1"/>
</dbReference>
<dbReference type="Proteomes" id="UP000322634">
    <property type="component" value="Unassembled WGS sequence"/>
</dbReference>
<feature type="region of interest" description="Disordered" evidence="4">
    <location>
        <begin position="1"/>
        <end position="75"/>
    </location>
</feature>
<evidence type="ECO:0000313" key="6">
    <source>
        <dbReference type="EMBL" id="TYC16135.1"/>
    </source>
</evidence>
<name>A0A5D0UEU2_9ACTN</name>
<evidence type="ECO:0000256" key="3">
    <source>
        <dbReference type="RuleBase" id="RU362026"/>
    </source>
</evidence>
<accession>A0A5D0UEU2</accession>
<reference evidence="6 7" key="1">
    <citation type="submission" date="2019-08" db="EMBL/GenBank/DDBJ databases">
        <title>Actinomadura sp. nov. CYP1-5 isolated from mountain soil.</title>
        <authorList>
            <person name="Songsumanus A."/>
            <person name="Kuncharoen N."/>
            <person name="Kudo T."/>
            <person name="Yuki M."/>
            <person name="Igarashi Y."/>
            <person name="Tanasupawat S."/>
        </authorList>
    </citation>
    <scope>NUCLEOTIDE SEQUENCE [LARGE SCALE GENOMIC DNA]</scope>
    <source>
        <strain evidence="6 7">GKU157</strain>
    </source>
</reference>
<keyword evidence="1 6" id="KW-0489">Methyltransferase</keyword>
<evidence type="ECO:0000259" key="5">
    <source>
        <dbReference type="Pfam" id="PF01555"/>
    </source>
</evidence>
<dbReference type="GO" id="GO:0008170">
    <property type="term" value="F:N-methyltransferase activity"/>
    <property type="evidence" value="ECO:0007669"/>
    <property type="project" value="InterPro"/>
</dbReference>
<dbReference type="GO" id="GO:0032259">
    <property type="term" value="P:methylation"/>
    <property type="evidence" value="ECO:0007669"/>
    <property type="project" value="UniProtKB-KW"/>
</dbReference>
<dbReference type="InterPro" id="IPR002941">
    <property type="entry name" value="DNA_methylase_N4/N6"/>
</dbReference>
<proteinExistence type="inferred from homology"/>
<keyword evidence="7" id="KW-1185">Reference proteome</keyword>
<evidence type="ECO:0000256" key="2">
    <source>
        <dbReference type="ARBA" id="ARBA00022679"/>
    </source>
</evidence>
<dbReference type="GO" id="GO:0003677">
    <property type="term" value="F:DNA binding"/>
    <property type="evidence" value="ECO:0007669"/>
    <property type="project" value="InterPro"/>
</dbReference>
<keyword evidence="2 6" id="KW-0808">Transferase</keyword>
<sequence length="192" mass="20584">MKSRVSGHLIFTQEVRPHNRPARSGQHGFPPPDRRHHPPGSSPDGQEPVDLPFHIDRPIPSSTAAKGSRPHSRKARQCRQGGLFCLFFPVSTERQGPRACRVGRDLAGFGQGVRSGGGQSARQVGGVPLTCVAAGCRPDGTVLDIFAADATTGIAARHLDRSFIGVERSADLCRAAERRLREGSGHSDGDTR</sequence>
<evidence type="ECO:0000256" key="4">
    <source>
        <dbReference type="SAM" id="MobiDB-lite"/>
    </source>
</evidence>
<comment type="caution">
    <text evidence="6">The sequence shown here is derived from an EMBL/GenBank/DDBJ whole genome shotgun (WGS) entry which is preliminary data.</text>
</comment>
<dbReference type="EMBL" id="VSFF01000004">
    <property type="protein sequence ID" value="TYC16135.1"/>
    <property type="molecule type" value="Genomic_DNA"/>
</dbReference>
<dbReference type="PRINTS" id="PR00508">
    <property type="entry name" value="S21N4MTFRASE"/>
</dbReference>
<comment type="similarity">
    <text evidence="3">Belongs to the N(4)/N(6)-methyltransferase family.</text>
</comment>
<gene>
    <name evidence="6" type="ORF">FXF65_11050</name>
</gene>
<dbReference type="OrthoDB" id="9773060at2"/>
<evidence type="ECO:0000256" key="1">
    <source>
        <dbReference type="ARBA" id="ARBA00022603"/>
    </source>
</evidence>